<dbReference type="NCBIfam" id="TIGR02436">
    <property type="entry name" value="four helix bundle protein"/>
    <property type="match status" value="1"/>
</dbReference>
<dbReference type="SUPFAM" id="SSF158446">
    <property type="entry name" value="IVS-encoded protein-like"/>
    <property type="match status" value="1"/>
</dbReference>
<protein>
    <submittedName>
        <fullName evidence="1">Four helix bundle protein</fullName>
    </submittedName>
</protein>
<dbReference type="PIRSF" id="PIRSF035652">
    <property type="entry name" value="CHP02436"/>
    <property type="match status" value="1"/>
</dbReference>
<dbReference type="EMBL" id="JARJOW010000002">
    <property type="protein sequence ID" value="MDF5690039.1"/>
    <property type="molecule type" value="Genomic_DNA"/>
</dbReference>
<dbReference type="PANTHER" id="PTHR38471:SF2">
    <property type="entry name" value="FOUR HELIX BUNDLE PROTEIN"/>
    <property type="match status" value="1"/>
</dbReference>
<accession>A0ABT6BHW1</accession>
<dbReference type="Gene3D" id="1.20.1440.60">
    <property type="entry name" value="23S rRNA-intervening sequence"/>
    <property type="match status" value="1"/>
</dbReference>
<dbReference type="PANTHER" id="PTHR38471">
    <property type="entry name" value="FOUR HELIX BUNDLE PROTEIN"/>
    <property type="match status" value="1"/>
</dbReference>
<sequence>MKQSNIRNKTFQFALNSVSLYQYLISEKNEQILSKQLLRCSTSVGAMIREAEYAESKADIIHKMSVAQKEINESLYWLELLYKTKYLVVFEFQNHFNDATEILKIITSILKKMKGI</sequence>
<organism evidence="1 2">
    <name type="scientific">Aquirufa aurantiipilula</name>
    <dbReference type="NCBI Taxonomy" id="2696561"/>
    <lineage>
        <taxon>Bacteria</taxon>
        <taxon>Pseudomonadati</taxon>
        <taxon>Bacteroidota</taxon>
        <taxon>Cytophagia</taxon>
        <taxon>Cytophagales</taxon>
        <taxon>Flectobacillaceae</taxon>
        <taxon>Aquirufa</taxon>
    </lineage>
</organism>
<evidence type="ECO:0000313" key="1">
    <source>
        <dbReference type="EMBL" id="MDF5690039.1"/>
    </source>
</evidence>
<dbReference type="InterPro" id="IPR036583">
    <property type="entry name" value="23S_rRNA_IVS_sf"/>
</dbReference>
<dbReference type="Pfam" id="PF05635">
    <property type="entry name" value="23S_rRNA_IVP"/>
    <property type="match status" value="1"/>
</dbReference>
<proteinExistence type="predicted"/>
<comment type="caution">
    <text evidence="1">The sequence shown here is derived from an EMBL/GenBank/DDBJ whole genome shotgun (WGS) entry which is preliminary data.</text>
</comment>
<name>A0ABT6BHW1_9BACT</name>
<dbReference type="InterPro" id="IPR012657">
    <property type="entry name" value="23S_rRNA-intervening_sequence"/>
</dbReference>
<gene>
    <name evidence="1" type="ORF">PQG43_04115</name>
</gene>
<keyword evidence="2" id="KW-1185">Reference proteome</keyword>
<dbReference type="Proteomes" id="UP001321344">
    <property type="component" value="Unassembled WGS sequence"/>
</dbReference>
<evidence type="ECO:0000313" key="2">
    <source>
        <dbReference type="Proteomes" id="UP001321344"/>
    </source>
</evidence>
<reference evidence="1 2" key="1">
    <citation type="submission" date="2023-03" db="EMBL/GenBank/DDBJ databases">
        <title>Genome sequencing of Aquirufa.</title>
        <authorList>
            <person name="Pitt A."/>
            <person name="Hahn M.W."/>
        </authorList>
    </citation>
    <scope>NUCLEOTIDE SEQUENCE [LARGE SCALE GENOMIC DNA]</scope>
    <source>
        <strain evidence="1 2">WAEICH-18A</strain>
    </source>
</reference>
<dbReference type="RefSeq" id="WP_276343787.1">
    <property type="nucleotide sequence ID" value="NZ_JARJOW010000002.1"/>
</dbReference>